<keyword evidence="3" id="KW-1185">Reference proteome</keyword>
<dbReference type="AlphaFoldDB" id="V4AAG1"/>
<evidence type="ECO:0000313" key="3">
    <source>
        <dbReference type="Proteomes" id="UP000030746"/>
    </source>
</evidence>
<dbReference type="CTD" id="20239241"/>
<accession>V4AAG1</accession>
<keyword evidence="1" id="KW-0472">Membrane</keyword>
<dbReference type="OMA" id="SAYEWAM"/>
<name>V4AAG1_LOTGI</name>
<keyword evidence="1" id="KW-0812">Transmembrane</keyword>
<dbReference type="RefSeq" id="XP_009057366.1">
    <property type="nucleotide sequence ID" value="XM_009059118.1"/>
</dbReference>
<protein>
    <submittedName>
        <fullName evidence="2">Uncharacterized protein</fullName>
    </submittedName>
</protein>
<dbReference type="Proteomes" id="UP000030746">
    <property type="component" value="Unassembled WGS sequence"/>
</dbReference>
<sequence length="758" mass="84288">MLMATALCSVVQSQETSPLTRITTSQTVPPTTGSDTVTYHEGLGIAGLVLSVLSFIGVIILTVVTVCYFMVIRKKPKTKSIRALSKRNHESLREKASHLSELQITGTDLSTIPHESCNIRVGVGTLCQIVLGLFEEVVINLDNVRLKIRHSKQSLPIIPENHVDSPRGESSSVQFRLQKHLHTVFEGDLPKIDVFSKIAENILGATTVRQLMDAMFRVCRVARGVIKEWKVESEAFVGTVPADGSGYINFTIEDSVQKVNITWDDHKFAPEFLDAVSLILQALRDERRQPTPTEYLAIHLAYNCIGNGKQLTSKSHRPLGSPGFRPHTQTYLSLTDPGDGHVLGTTRFNDWMTGAIVHVEHLEIPANDSQDQIESYRVPSLYDFSRVRLHVGSTASASYFVGRRFKESRHFSDEFNTLINMTSATTSAAFYQGAAECAVTMDGLTTSQAVRYMQELHRQIHRDPFSQYLSASWKINQSLVDDFEKDTPVTLTGKMDIACRVIEATCNGGFDKIIWDGTEDSQATKSIFKQLSVEETISLVHEARSKGLITHFTAGVEMSEIKFGVYSGADSIGIGGSKTLRLPLVASGGCAPYMEEEISNVIKERNLAAGSVCGAGAHLLARLDTMRFEGSISSTENGMRCQLYNAMINHDDSVTNCILEKMDYILKLPCEYGLPLLGEARRLVDSKSPMLKEVAGSFYEWVLFITRLRTLLEKNDVKSVMEDYAGEPWLTLRKKHLETTKFRDQAISRRDGQMDTPL</sequence>
<evidence type="ECO:0000256" key="1">
    <source>
        <dbReference type="SAM" id="Phobius"/>
    </source>
</evidence>
<reference evidence="2 3" key="1">
    <citation type="journal article" date="2013" name="Nature">
        <title>Insights into bilaterian evolution from three spiralian genomes.</title>
        <authorList>
            <person name="Simakov O."/>
            <person name="Marletaz F."/>
            <person name="Cho S.J."/>
            <person name="Edsinger-Gonzales E."/>
            <person name="Havlak P."/>
            <person name="Hellsten U."/>
            <person name="Kuo D.H."/>
            <person name="Larsson T."/>
            <person name="Lv J."/>
            <person name="Arendt D."/>
            <person name="Savage R."/>
            <person name="Osoegawa K."/>
            <person name="de Jong P."/>
            <person name="Grimwood J."/>
            <person name="Chapman J.A."/>
            <person name="Shapiro H."/>
            <person name="Aerts A."/>
            <person name="Otillar R.P."/>
            <person name="Terry A.Y."/>
            <person name="Boore J.L."/>
            <person name="Grigoriev I.V."/>
            <person name="Lindberg D.R."/>
            <person name="Seaver E.C."/>
            <person name="Weisblat D.A."/>
            <person name="Putnam N.H."/>
            <person name="Rokhsar D.S."/>
        </authorList>
    </citation>
    <scope>NUCLEOTIDE SEQUENCE [LARGE SCALE GENOMIC DNA]</scope>
</reference>
<dbReference type="HOGENOM" id="CLU_022634_0_0_1"/>
<gene>
    <name evidence="2" type="ORF">LOTGIDRAFT_163069</name>
</gene>
<evidence type="ECO:0000313" key="2">
    <source>
        <dbReference type="EMBL" id="ESO92065.1"/>
    </source>
</evidence>
<feature type="transmembrane region" description="Helical" evidence="1">
    <location>
        <begin position="45"/>
        <end position="72"/>
    </location>
</feature>
<dbReference type="EMBL" id="KB202163">
    <property type="protein sequence ID" value="ESO92065.1"/>
    <property type="molecule type" value="Genomic_DNA"/>
</dbReference>
<keyword evidence="1" id="KW-1133">Transmembrane helix</keyword>
<dbReference type="GeneID" id="20239241"/>
<organism evidence="2 3">
    <name type="scientific">Lottia gigantea</name>
    <name type="common">Giant owl limpet</name>
    <dbReference type="NCBI Taxonomy" id="225164"/>
    <lineage>
        <taxon>Eukaryota</taxon>
        <taxon>Metazoa</taxon>
        <taxon>Spiralia</taxon>
        <taxon>Lophotrochozoa</taxon>
        <taxon>Mollusca</taxon>
        <taxon>Gastropoda</taxon>
        <taxon>Patellogastropoda</taxon>
        <taxon>Lottioidea</taxon>
        <taxon>Lottiidae</taxon>
        <taxon>Lottia</taxon>
    </lineage>
</organism>
<proteinExistence type="predicted"/>
<dbReference type="KEGG" id="lgi:LOTGIDRAFT_163069"/>
<dbReference type="OrthoDB" id="2134446at2759"/>